<dbReference type="STRING" id="993689.GCA_002077135_02322"/>
<dbReference type="EMBL" id="MWQO01000015">
    <property type="protein sequence ID" value="THD11199.1"/>
    <property type="molecule type" value="Genomic_DNA"/>
</dbReference>
<comment type="caution">
    <text evidence="1">The sequence shown here is derived from an EMBL/GenBank/DDBJ whole genome shotgun (WGS) entry which is preliminary data.</text>
</comment>
<gene>
    <name evidence="1" type="ORF">B1806_04725</name>
</gene>
<keyword evidence="2" id="KW-1185">Reference proteome</keyword>
<accession>A0A4S3KQD1</accession>
<dbReference type="AlphaFoldDB" id="A0A4S3KQD1"/>
<dbReference type="Proteomes" id="UP000307749">
    <property type="component" value="Unassembled WGS sequence"/>
</dbReference>
<reference evidence="1 2" key="1">
    <citation type="submission" date="2017-02" db="EMBL/GenBank/DDBJ databases">
        <title>Whole genome sequencing of Metallibacterium scheffleri DSM 24874 (T).</title>
        <authorList>
            <person name="Kumar S."/>
            <person name="Patil P."/>
            <person name="Patil P.B."/>
        </authorList>
    </citation>
    <scope>NUCLEOTIDE SEQUENCE [LARGE SCALE GENOMIC DNA]</scope>
    <source>
        <strain evidence="1 2">DSM 24874</strain>
    </source>
</reference>
<protein>
    <submittedName>
        <fullName evidence="1">Uncharacterized protein</fullName>
    </submittedName>
</protein>
<evidence type="ECO:0000313" key="1">
    <source>
        <dbReference type="EMBL" id="THD11199.1"/>
    </source>
</evidence>
<evidence type="ECO:0000313" key="2">
    <source>
        <dbReference type="Proteomes" id="UP000307749"/>
    </source>
</evidence>
<proteinExistence type="predicted"/>
<name>A0A4S3KQD1_9GAMM</name>
<organism evidence="1 2">
    <name type="scientific">Metallibacterium scheffleri</name>
    <dbReference type="NCBI Taxonomy" id="993689"/>
    <lineage>
        <taxon>Bacteria</taxon>
        <taxon>Pseudomonadati</taxon>
        <taxon>Pseudomonadota</taxon>
        <taxon>Gammaproteobacteria</taxon>
        <taxon>Lysobacterales</taxon>
        <taxon>Rhodanobacteraceae</taxon>
        <taxon>Metallibacterium</taxon>
    </lineage>
</organism>
<sequence>MLLAGCNGNVRSGGPVVANVPLHYDMVLESYKNGQFLLDGALLSPEDLASHFRYLDERKKLPKTVLLKPSSESSVKDSQLRWFAGLQVTFGFTGYADLDGKLTLVNAQAHPDDKKK</sequence>